<keyword evidence="2" id="KW-0732">Signal</keyword>
<feature type="region of interest" description="Disordered" evidence="1">
    <location>
        <begin position="19"/>
        <end position="56"/>
    </location>
</feature>
<evidence type="ECO:0000313" key="4">
    <source>
        <dbReference type="Proteomes" id="UP000305906"/>
    </source>
</evidence>
<feature type="chain" id="PRO_5039005374" description="Exo-alpha-sialidase" evidence="2">
    <location>
        <begin position="20"/>
        <end position="400"/>
    </location>
</feature>
<name>A0A5R9FQZ2_9ACTN</name>
<reference evidence="3 4" key="1">
    <citation type="submission" date="2019-05" db="EMBL/GenBank/DDBJ databases">
        <title>Streptomyces sp. NEAU-C151, a novel actinomycete isolated from soil.</title>
        <authorList>
            <person name="Han L."/>
            <person name="Jiang H."/>
        </authorList>
    </citation>
    <scope>NUCLEOTIDE SEQUENCE [LARGE SCALE GENOMIC DNA]</scope>
    <source>
        <strain evidence="3 4">NEAU-C151</strain>
    </source>
</reference>
<keyword evidence="4" id="KW-1185">Reference proteome</keyword>
<evidence type="ECO:0000256" key="2">
    <source>
        <dbReference type="SAM" id="SignalP"/>
    </source>
</evidence>
<evidence type="ECO:0008006" key="5">
    <source>
        <dbReference type="Google" id="ProtNLM"/>
    </source>
</evidence>
<evidence type="ECO:0000313" key="3">
    <source>
        <dbReference type="EMBL" id="TLS44516.1"/>
    </source>
</evidence>
<organism evidence="3 4">
    <name type="scientific">Streptomyces montanus</name>
    <dbReference type="NCBI Taxonomy" id="2580423"/>
    <lineage>
        <taxon>Bacteria</taxon>
        <taxon>Bacillati</taxon>
        <taxon>Actinomycetota</taxon>
        <taxon>Actinomycetes</taxon>
        <taxon>Kitasatosporales</taxon>
        <taxon>Streptomycetaceae</taxon>
        <taxon>Streptomyces</taxon>
    </lineage>
</organism>
<gene>
    <name evidence="3" type="ORF">FE633_19600</name>
</gene>
<dbReference type="EMBL" id="VBZC01000020">
    <property type="protein sequence ID" value="TLS44516.1"/>
    <property type="molecule type" value="Genomic_DNA"/>
</dbReference>
<feature type="compositionally biased region" description="Low complexity" evidence="1">
    <location>
        <begin position="27"/>
        <end position="39"/>
    </location>
</feature>
<evidence type="ECO:0000256" key="1">
    <source>
        <dbReference type="SAM" id="MobiDB-lite"/>
    </source>
</evidence>
<dbReference type="RefSeq" id="WP_138046476.1">
    <property type="nucleotide sequence ID" value="NZ_VBZC01000020.1"/>
</dbReference>
<comment type="caution">
    <text evidence="3">The sequence shown here is derived from an EMBL/GenBank/DDBJ whole genome shotgun (WGS) entry which is preliminary data.</text>
</comment>
<dbReference type="AlphaFoldDB" id="A0A5R9FQZ2"/>
<dbReference type="Proteomes" id="UP000305906">
    <property type="component" value="Unassembled WGS sequence"/>
</dbReference>
<accession>A0A5R9FQZ2</accession>
<feature type="signal peptide" evidence="2">
    <location>
        <begin position="1"/>
        <end position="19"/>
    </location>
</feature>
<sequence>MRRITVTLAVLALAAAGCAGKGGQEGQGSQKGQESQSGQTDPSGGGGGSSSGPAWTYDEIFDSQGLSDVVALAEDDIWVAGATEGTSDGFLLRYDGKRWQRQPMPTTLGESVHEPRLDPLGSGEVLLTAGRPDQSASRMAHWDGTRWSAVPELPDGRPVADLKAFSADDIWVLSRDSRILHWDGTRWTTSALPATAASLDGSASDDLWAVGYRDGESEESGHETAQPAALHWDGRAWTVTPTPEYRFPDPVPPEPTATLDEVLVLAKDDVRAYGTHTFNHGEVDAEPQDEAVRLRWDGSRWSRQPDAERDCATRVPVARDGTRGLFLDGNRYLAEDGACTKIKRPRLPNTGGVRPSSQQSLWLSAVEPVPGTDKVLGVGHVQVNQSGNPMAKSVIVSLKR</sequence>
<dbReference type="SUPFAM" id="SSF89372">
    <property type="entry name" value="Fucose-specific lectin"/>
    <property type="match status" value="1"/>
</dbReference>
<protein>
    <recommendedName>
        <fullName evidence="5">Exo-alpha-sialidase</fullName>
    </recommendedName>
</protein>
<proteinExistence type="predicted"/>
<dbReference type="PROSITE" id="PS51257">
    <property type="entry name" value="PROKAR_LIPOPROTEIN"/>
    <property type="match status" value="1"/>
</dbReference>